<dbReference type="STRING" id="690567.1138"/>
<feature type="domain" description="Sigma-54 factor interaction" evidence="5">
    <location>
        <begin position="48"/>
        <end position="279"/>
    </location>
</feature>
<dbReference type="Proteomes" id="UP000045545">
    <property type="component" value="Unassembled WGS sequence"/>
</dbReference>
<dbReference type="OrthoDB" id="9803970at2"/>
<dbReference type="GO" id="GO:0006355">
    <property type="term" value="P:regulation of DNA-templated transcription"/>
    <property type="evidence" value="ECO:0007669"/>
    <property type="project" value="InterPro"/>
</dbReference>
<gene>
    <name evidence="6" type="ORF">1138</name>
</gene>
<dbReference type="EMBL" id="CGIH01000020">
    <property type="protein sequence ID" value="CFX40015.1"/>
    <property type="molecule type" value="Genomic_DNA"/>
</dbReference>
<evidence type="ECO:0000313" key="7">
    <source>
        <dbReference type="Proteomes" id="UP000045545"/>
    </source>
</evidence>
<keyword evidence="3" id="KW-0805">Transcription regulation</keyword>
<organism evidence="6 7">
    <name type="scientific">Syntrophomonas zehnderi OL-4</name>
    <dbReference type="NCBI Taxonomy" id="690567"/>
    <lineage>
        <taxon>Bacteria</taxon>
        <taxon>Bacillati</taxon>
        <taxon>Bacillota</taxon>
        <taxon>Clostridia</taxon>
        <taxon>Eubacteriales</taxon>
        <taxon>Syntrophomonadaceae</taxon>
        <taxon>Syntrophomonas</taxon>
    </lineage>
</organism>
<dbReference type="Gene3D" id="1.10.8.60">
    <property type="match status" value="1"/>
</dbReference>
<protein>
    <submittedName>
        <fullName evidence="6">RNA polymerase sigma factor 54 interaction domain</fullName>
    </submittedName>
</protein>
<dbReference type="PROSITE" id="PS00676">
    <property type="entry name" value="SIGMA54_INTERACT_2"/>
    <property type="match status" value="1"/>
</dbReference>
<dbReference type="Pfam" id="PF02954">
    <property type="entry name" value="HTH_8"/>
    <property type="match status" value="1"/>
</dbReference>
<dbReference type="GO" id="GO:0005524">
    <property type="term" value="F:ATP binding"/>
    <property type="evidence" value="ECO:0007669"/>
    <property type="project" value="UniProtKB-KW"/>
</dbReference>
<sequence>MKSSPSDKESFAITERAAQSKYLRASNSIRQTPADLLEFAKKAGIDYVGIHSPGMQEVFEQSSRFHQDRSIPVLIEGETGTGKEIIARYIHYGKNPVERPFIAINCAALAPIVFESELFGYEAGTFTGGLKDGKPGKLDLAEGGTLFLDEICELSLELQAKLLRLIQEKEYYRVGGLNIIKSDVRFICSSNQDMEEIVAKGYFRKDLYYRLAVGRILIPPLRERQEEILPMAEAFLSQISRSKGKQYRGFSDEAAAFMLQYSWSGNVRQLRNEIERLVLFHDDPVIKPEHLTIKKNDGKLLAQPQEGVSYLLKPGEIALPRYPFSLDELNNEIMLKALQMHNDNKTSTAQYLGISRSALLYRLKKIGHY</sequence>
<dbReference type="SUPFAM" id="SSF46689">
    <property type="entry name" value="Homeodomain-like"/>
    <property type="match status" value="1"/>
</dbReference>
<dbReference type="InterPro" id="IPR002078">
    <property type="entry name" value="Sigma_54_int"/>
</dbReference>
<dbReference type="InterPro" id="IPR027417">
    <property type="entry name" value="P-loop_NTPase"/>
</dbReference>
<dbReference type="Pfam" id="PF00158">
    <property type="entry name" value="Sigma54_activat"/>
    <property type="match status" value="1"/>
</dbReference>
<evidence type="ECO:0000313" key="6">
    <source>
        <dbReference type="EMBL" id="CFX40015.1"/>
    </source>
</evidence>
<accession>A0A0E3W315</accession>
<dbReference type="PROSITE" id="PS00675">
    <property type="entry name" value="SIGMA54_INTERACT_1"/>
    <property type="match status" value="1"/>
</dbReference>
<dbReference type="PROSITE" id="PS50045">
    <property type="entry name" value="SIGMA54_INTERACT_4"/>
    <property type="match status" value="1"/>
</dbReference>
<dbReference type="InterPro" id="IPR003593">
    <property type="entry name" value="AAA+_ATPase"/>
</dbReference>
<dbReference type="CDD" id="cd00009">
    <property type="entry name" value="AAA"/>
    <property type="match status" value="1"/>
</dbReference>
<dbReference type="FunFam" id="3.40.50.300:FF:000006">
    <property type="entry name" value="DNA-binding transcriptional regulator NtrC"/>
    <property type="match status" value="1"/>
</dbReference>
<evidence type="ECO:0000256" key="1">
    <source>
        <dbReference type="ARBA" id="ARBA00022741"/>
    </source>
</evidence>
<dbReference type="GO" id="GO:0043565">
    <property type="term" value="F:sequence-specific DNA binding"/>
    <property type="evidence" value="ECO:0007669"/>
    <property type="project" value="InterPro"/>
</dbReference>
<dbReference type="RefSeq" id="WP_052729615.1">
    <property type="nucleotide sequence ID" value="NZ_CGIH01000020.1"/>
</dbReference>
<dbReference type="InterPro" id="IPR058031">
    <property type="entry name" value="AAA_lid_NorR"/>
</dbReference>
<evidence type="ECO:0000256" key="2">
    <source>
        <dbReference type="ARBA" id="ARBA00022840"/>
    </source>
</evidence>
<dbReference type="AlphaFoldDB" id="A0A0E3W315"/>
<dbReference type="InterPro" id="IPR025943">
    <property type="entry name" value="Sigma_54_int_dom_ATP-bd_2"/>
</dbReference>
<dbReference type="PANTHER" id="PTHR32071">
    <property type="entry name" value="TRANSCRIPTIONAL REGULATORY PROTEIN"/>
    <property type="match status" value="1"/>
</dbReference>
<keyword evidence="4" id="KW-0804">Transcription</keyword>
<name>A0A0E3W315_9FIRM</name>
<dbReference type="Gene3D" id="1.10.10.60">
    <property type="entry name" value="Homeodomain-like"/>
    <property type="match status" value="1"/>
</dbReference>
<dbReference type="InterPro" id="IPR002197">
    <property type="entry name" value="HTH_Fis"/>
</dbReference>
<dbReference type="SUPFAM" id="SSF52540">
    <property type="entry name" value="P-loop containing nucleoside triphosphate hydrolases"/>
    <property type="match status" value="1"/>
</dbReference>
<dbReference type="InterPro" id="IPR009057">
    <property type="entry name" value="Homeodomain-like_sf"/>
</dbReference>
<evidence type="ECO:0000256" key="3">
    <source>
        <dbReference type="ARBA" id="ARBA00023015"/>
    </source>
</evidence>
<keyword evidence="2" id="KW-0067">ATP-binding</keyword>
<dbReference type="Pfam" id="PF25601">
    <property type="entry name" value="AAA_lid_14"/>
    <property type="match status" value="1"/>
</dbReference>
<evidence type="ECO:0000256" key="4">
    <source>
        <dbReference type="ARBA" id="ARBA00023163"/>
    </source>
</evidence>
<dbReference type="PRINTS" id="PR01590">
    <property type="entry name" value="HTHFIS"/>
</dbReference>
<keyword evidence="7" id="KW-1185">Reference proteome</keyword>
<reference evidence="6 7" key="1">
    <citation type="submission" date="2015-03" db="EMBL/GenBank/DDBJ databases">
        <authorList>
            <person name="Murphy D."/>
        </authorList>
    </citation>
    <scope>NUCLEOTIDE SEQUENCE [LARGE SCALE GENOMIC DNA]</scope>
    <source>
        <strain evidence="6 7">OL-4</strain>
    </source>
</reference>
<dbReference type="SMART" id="SM00382">
    <property type="entry name" value="AAA"/>
    <property type="match status" value="1"/>
</dbReference>
<dbReference type="InterPro" id="IPR025662">
    <property type="entry name" value="Sigma_54_int_dom_ATP-bd_1"/>
</dbReference>
<proteinExistence type="predicted"/>
<evidence type="ECO:0000259" key="5">
    <source>
        <dbReference type="PROSITE" id="PS50045"/>
    </source>
</evidence>
<keyword evidence="1" id="KW-0547">Nucleotide-binding</keyword>
<dbReference type="Gene3D" id="3.40.50.300">
    <property type="entry name" value="P-loop containing nucleotide triphosphate hydrolases"/>
    <property type="match status" value="1"/>
</dbReference>